<dbReference type="AlphaFoldDB" id="A0A7Z2GFR2"/>
<evidence type="ECO:0000256" key="2">
    <source>
        <dbReference type="ARBA" id="ARBA00006368"/>
    </source>
</evidence>
<name>A0A7Z2GFR2_9BURK</name>
<evidence type="ECO:0000256" key="5">
    <source>
        <dbReference type="ARBA" id="ARBA00023136"/>
    </source>
</evidence>
<keyword evidence="4" id="KW-0732">Signal</keyword>
<evidence type="ECO:0000313" key="8">
    <source>
        <dbReference type="EMBL" id="QGZ60972.1"/>
    </source>
</evidence>
<comment type="subcellular location">
    <subcellularLocation>
        <location evidence="1">Cell outer membrane</location>
    </subcellularLocation>
</comment>
<dbReference type="GO" id="GO:0016746">
    <property type="term" value="F:acyltransferase activity"/>
    <property type="evidence" value="ECO:0007669"/>
    <property type="project" value="UniProtKB-KW"/>
</dbReference>
<evidence type="ECO:0000313" key="9">
    <source>
        <dbReference type="Proteomes" id="UP000433577"/>
    </source>
</evidence>
<proteinExistence type="inferred from homology"/>
<dbReference type="Proteomes" id="UP000433577">
    <property type="component" value="Chromosome 1"/>
</dbReference>
<keyword evidence="7" id="KW-0012">Acyltransferase</keyword>
<evidence type="ECO:0000256" key="4">
    <source>
        <dbReference type="ARBA" id="ARBA00022729"/>
    </source>
</evidence>
<dbReference type="OrthoDB" id="9156803at2"/>
<sequence length="223" mass="24360">MRVPRVRRGRSTAQWVNRSGRLLRRWGRAKTTAGSRASAVAIALALSGGVALPQDAHAGCDYSGAWLQGACGRVARVWNDGTWDAYVTGYGWHIDGFTAEERHAINAKSWGGGFGKHYTDANGNEDILFFLVFLNSHDSPEPIAGWARQWYTKPVLGGLSLGGGYFAGISARNDVAHYVPFPLVLPVVSLRYRKASLMGTFIPRLPGGANPGDLGFFWARYEF</sequence>
<protein>
    <submittedName>
        <fullName evidence="8">Antimicrobial peptide resistance and lipid A acylation PagP</fullName>
    </submittedName>
</protein>
<evidence type="ECO:0000256" key="6">
    <source>
        <dbReference type="ARBA" id="ARBA00023237"/>
    </source>
</evidence>
<keyword evidence="5" id="KW-0472">Membrane</keyword>
<organism evidence="8 9">
    <name type="scientific">Paraburkholderia acidisoli</name>
    <dbReference type="NCBI Taxonomy" id="2571748"/>
    <lineage>
        <taxon>Bacteria</taxon>
        <taxon>Pseudomonadati</taxon>
        <taxon>Pseudomonadota</taxon>
        <taxon>Betaproteobacteria</taxon>
        <taxon>Burkholderiales</taxon>
        <taxon>Burkholderiaceae</taxon>
        <taxon>Paraburkholderia</taxon>
    </lineage>
</organism>
<keyword evidence="6" id="KW-0998">Cell outer membrane</keyword>
<dbReference type="EMBL" id="CP046913">
    <property type="protein sequence ID" value="QGZ60972.1"/>
    <property type="molecule type" value="Genomic_DNA"/>
</dbReference>
<reference evidence="8 9" key="1">
    <citation type="submission" date="2019-12" db="EMBL/GenBank/DDBJ databases">
        <title>Paraburkholderia acidiphila 7Q-K02 sp. nov and Paraburkholderia acidisoli DHF22 sp. nov., two strains isolated from forest soil.</title>
        <authorList>
            <person name="Gao Z."/>
            <person name="Qiu L."/>
        </authorList>
    </citation>
    <scope>NUCLEOTIDE SEQUENCE [LARGE SCALE GENOMIC DNA]</scope>
    <source>
        <strain evidence="8 9">DHF22</strain>
    </source>
</reference>
<comment type="similarity">
    <text evidence="2">Belongs to the lipid A palmitoyltransferase family.</text>
</comment>
<dbReference type="GO" id="GO:0009279">
    <property type="term" value="C:cell outer membrane"/>
    <property type="evidence" value="ECO:0007669"/>
    <property type="project" value="UniProtKB-SubCell"/>
</dbReference>
<dbReference type="Gene3D" id="2.40.160.20">
    <property type="match status" value="1"/>
</dbReference>
<dbReference type="InterPro" id="IPR011250">
    <property type="entry name" value="OMP/PagP_B-barrel"/>
</dbReference>
<dbReference type="SUPFAM" id="SSF56925">
    <property type="entry name" value="OMPA-like"/>
    <property type="match status" value="1"/>
</dbReference>
<evidence type="ECO:0000256" key="3">
    <source>
        <dbReference type="ARBA" id="ARBA00022679"/>
    </source>
</evidence>
<keyword evidence="3" id="KW-0808">Transferase</keyword>
<evidence type="ECO:0000256" key="7">
    <source>
        <dbReference type="ARBA" id="ARBA00023315"/>
    </source>
</evidence>
<gene>
    <name evidence="8" type="ORF">FAZ98_04025</name>
</gene>
<accession>A0A7Z2GFR2</accession>
<evidence type="ECO:0000256" key="1">
    <source>
        <dbReference type="ARBA" id="ARBA00004442"/>
    </source>
</evidence>
<keyword evidence="9" id="KW-1185">Reference proteome</keyword>
<dbReference type="InterPro" id="IPR009746">
    <property type="entry name" value="LipidA_acyl_PagP"/>
</dbReference>
<dbReference type="KEGG" id="pacs:FAZ98_04025"/>
<dbReference type="Pfam" id="PF07017">
    <property type="entry name" value="PagP"/>
    <property type="match status" value="1"/>
</dbReference>